<dbReference type="AlphaFoldDB" id="A0A011UC20"/>
<evidence type="ECO:0000313" key="5">
    <source>
        <dbReference type="EMBL" id="EXL03661.1"/>
    </source>
</evidence>
<dbReference type="InterPro" id="IPR012336">
    <property type="entry name" value="Thioredoxin-like_fold"/>
</dbReference>
<feature type="signal peptide" evidence="3">
    <location>
        <begin position="1"/>
        <end position="25"/>
    </location>
</feature>
<dbReference type="HOGENOM" id="CLU_000288_47_5_5"/>
<dbReference type="Gene3D" id="3.40.30.10">
    <property type="entry name" value="Glutaredoxin"/>
    <property type="match status" value="1"/>
</dbReference>
<keyword evidence="3" id="KW-0732">Signal</keyword>
<feature type="chain" id="PRO_5001464522" evidence="3">
    <location>
        <begin position="26"/>
        <end position="210"/>
    </location>
</feature>
<dbReference type="eggNOG" id="COG1651">
    <property type="taxonomic scope" value="Bacteria"/>
</dbReference>
<sequence length="210" mass="23018">MKRRNFLICTSAMALACAASPLAFAQPTEQELLVPGALPDKTFGTDDAPVTIIEYASLTCPHCRTFHIDVWPGLKEKYVDTGKVRFIMREFPFDPRSTAGFMLARCAGDEKWYPTLDLLYRTQETWARASDGTGAMKSVMGMTGMDEAAFEACLQNEELMQQVQAVAEVGRGFGVDSTPTFFINGKMYKGALSVAQFSDTIDPLLAASGQ</sequence>
<dbReference type="Proteomes" id="UP000019849">
    <property type="component" value="Unassembled WGS sequence"/>
</dbReference>
<evidence type="ECO:0000313" key="6">
    <source>
        <dbReference type="Proteomes" id="UP000019849"/>
    </source>
</evidence>
<feature type="domain" description="Thioredoxin" evidence="4">
    <location>
        <begin position="13"/>
        <end position="206"/>
    </location>
</feature>
<dbReference type="PANTHER" id="PTHR13887">
    <property type="entry name" value="GLUTATHIONE S-TRANSFERASE KAPPA"/>
    <property type="match status" value="1"/>
</dbReference>
<dbReference type="InterPro" id="IPR036249">
    <property type="entry name" value="Thioredoxin-like_sf"/>
</dbReference>
<dbReference type="SUPFAM" id="SSF52833">
    <property type="entry name" value="Thioredoxin-like"/>
    <property type="match status" value="1"/>
</dbReference>
<reference evidence="5 6" key="1">
    <citation type="submission" date="2014-02" db="EMBL/GenBank/DDBJ databases">
        <title>Aquamicrobium defluvii Genome sequencing.</title>
        <authorList>
            <person name="Wang X."/>
        </authorList>
    </citation>
    <scope>NUCLEOTIDE SEQUENCE [LARGE SCALE GENOMIC DNA]</scope>
    <source>
        <strain evidence="5 6">W13Z1</strain>
    </source>
</reference>
<name>A0A011UC20_9HYPH</name>
<comment type="function">
    <text evidence="1">May be required for disulfide bond formation in some proteins.</text>
</comment>
<organism evidence="5 6">
    <name type="scientific">Aquamicrobium defluvii</name>
    <dbReference type="NCBI Taxonomy" id="69279"/>
    <lineage>
        <taxon>Bacteria</taxon>
        <taxon>Pseudomonadati</taxon>
        <taxon>Pseudomonadota</taxon>
        <taxon>Alphaproteobacteria</taxon>
        <taxon>Hyphomicrobiales</taxon>
        <taxon>Phyllobacteriaceae</taxon>
        <taxon>Aquamicrobium</taxon>
    </lineage>
</organism>
<comment type="similarity">
    <text evidence="2">Belongs to the thioredoxin family. DsbA subfamily.</text>
</comment>
<protein>
    <submittedName>
        <fullName evidence="5">DSBA oxidoreductase</fullName>
    </submittedName>
</protein>
<evidence type="ECO:0000256" key="3">
    <source>
        <dbReference type="SAM" id="SignalP"/>
    </source>
</evidence>
<dbReference type="PATRIC" id="fig|69279.3.peg.3441"/>
<dbReference type="RefSeq" id="WP_009452645.1">
    <property type="nucleotide sequence ID" value="NZ_KK073896.1"/>
</dbReference>
<dbReference type="PROSITE" id="PS51257">
    <property type="entry name" value="PROKAR_LIPOPROTEIN"/>
    <property type="match status" value="1"/>
</dbReference>
<dbReference type="PROSITE" id="PS51352">
    <property type="entry name" value="THIOREDOXIN_2"/>
    <property type="match status" value="1"/>
</dbReference>
<dbReference type="Pfam" id="PF13462">
    <property type="entry name" value="Thioredoxin_4"/>
    <property type="match status" value="1"/>
</dbReference>
<dbReference type="PANTHER" id="PTHR13887:SF56">
    <property type="entry name" value="THIOREDOXIN-LIKE REDUCTASE RV2466C"/>
    <property type="match status" value="1"/>
</dbReference>
<evidence type="ECO:0000259" key="4">
    <source>
        <dbReference type="PROSITE" id="PS51352"/>
    </source>
</evidence>
<proteinExistence type="inferred from homology"/>
<evidence type="ECO:0000256" key="1">
    <source>
        <dbReference type="ARBA" id="ARBA00003565"/>
    </source>
</evidence>
<dbReference type="InterPro" id="IPR013766">
    <property type="entry name" value="Thioredoxin_domain"/>
</dbReference>
<evidence type="ECO:0000256" key="2">
    <source>
        <dbReference type="ARBA" id="ARBA00005791"/>
    </source>
</evidence>
<comment type="caution">
    <text evidence="5">The sequence shown here is derived from an EMBL/GenBank/DDBJ whole genome shotgun (WGS) entry which is preliminary data.</text>
</comment>
<dbReference type="STRING" id="69279.BG36_11745"/>
<dbReference type="EMBL" id="JENY01000024">
    <property type="protein sequence ID" value="EXL03661.1"/>
    <property type="molecule type" value="Genomic_DNA"/>
</dbReference>
<accession>A0A011UC20</accession>
<gene>
    <name evidence="5" type="ORF">BG36_11745</name>
</gene>